<reference evidence="2 3" key="1">
    <citation type="submission" date="2020-03" db="EMBL/GenBank/DDBJ databases">
        <title>Genomic Encyclopedia of Type Strains, Phase III (KMG-III): the genomes of soil and plant-associated and newly described type strains.</title>
        <authorList>
            <person name="Whitman W."/>
        </authorList>
    </citation>
    <scope>NUCLEOTIDE SEQUENCE [LARGE SCALE GENOMIC DNA]</scope>
    <source>
        <strain evidence="2 3">CECT 8804</strain>
    </source>
</reference>
<keyword evidence="1" id="KW-0472">Membrane</keyword>
<evidence type="ECO:0000313" key="2">
    <source>
        <dbReference type="EMBL" id="NIJ08312.1"/>
    </source>
</evidence>
<feature type="transmembrane region" description="Helical" evidence="1">
    <location>
        <begin position="93"/>
        <end position="116"/>
    </location>
</feature>
<sequence>MVRVLIGSLLGGMLMFVIGFIFWASPLNHLAFSSASEQQSANVQLAAANNLPHVGRYIIPNPETAGGTVLYGKGPVAVVDYNPQGFSTQGGPWMLGGFIHEVVVAGLIGFSLLAVAGRVTDFESRARLVIGFSAAGAVLLTLSDPIWMHADWHFAIYNLVASLAMLVGPGLLIARWFLPKGPAVTLH</sequence>
<organism evidence="2 3">
    <name type="scientific">Sphingomonas vulcanisoli</name>
    <dbReference type="NCBI Taxonomy" id="1658060"/>
    <lineage>
        <taxon>Bacteria</taxon>
        <taxon>Pseudomonadati</taxon>
        <taxon>Pseudomonadota</taxon>
        <taxon>Alphaproteobacteria</taxon>
        <taxon>Sphingomonadales</taxon>
        <taxon>Sphingomonadaceae</taxon>
        <taxon>Sphingomonas</taxon>
    </lineage>
</organism>
<gene>
    <name evidence="2" type="ORF">FHS31_001929</name>
</gene>
<dbReference type="EMBL" id="JAAOZC010000004">
    <property type="protein sequence ID" value="NIJ08312.1"/>
    <property type="molecule type" value="Genomic_DNA"/>
</dbReference>
<proteinExistence type="predicted"/>
<keyword evidence="3" id="KW-1185">Reference proteome</keyword>
<keyword evidence="1" id="KW-1133">Transmembrane helix</keyword>
<keyword evidence="1" id="KW-0812">Transmembrane</keyword>
<accession>A0ABX0TS31</accession>
<feature type="transmembrane region" description="Helical" evidence="1">
    <location>
        <begin position="154"/>
        <end position="178"/>
    </location>
</feature>
<protein>
    <submittedName>
        <fullName evidence="2">Uncharacterized protein</fullName>
    </submittedName>
</protein>
<evidence type="ECO:0000256" key="1">
    <source>
        <dbReference type="SAM" id="Phobius"/>
    </source>
</evidence>
<dbReference type="Proteomes" id="UP000727456">
    <property type="component" value="Unassembled WGS sequence"/>
</dbReference>
<comment type="caution">
    <text evidence="2">The sequence shown here is derived from an EMBL/GenBank/DDBJ whole genome shotgun (WGS) entry which is preliminary data.</text>
</comment>
<evidence type="ECO:0000313" key="3">
    <source>
        <dbReference type="Proteomes" id="UP000727456"/>
    </source>
</evidence>
<feature type="transmembrane region" description="Helical" evidence="1">
    <location>
        <begin position="128"/>
        <end position="148"/>
    </location>
</feature>
<feature type="transmembrane region" description="Helical" evidence="1">
    <location>
        <begin position="5"/>
        <end position="24"/>
    </location>
</feature>
<dbReference type="RefSeq" id="WP_167073156.1">
    <property type="nucleotide sequence ID" value="NZ_JAAOZC010000004.1"/>
</dbReference>
<name>A0ABX0TS31_9SPHN</name>